<dbReference type="Gene3D" id="1.10.1780.10">
    <property type="entry name" value="Clp, N-terminal domain"/>
    <property type="match status" value="1"/>
</dbReference>
<keyword evidence="2" id="KW-0175">Coiled coil</keyword>
<dbReference type="SUPFAM" id="SSF81923">
    <property type="entry name" value="Double Clp-N motif"/>
    <property type="match status" value="1"/>
</dbReference>
<dbReference type="InterPro" id="IPR036628">
    <property type="entry name" value="Clp_N_dom_sf"/>
</dbReference>
<dbReference type="AlphaFoldDB" id="A0A109B9L2"/>
<evidence type="ECO:0000256" key="2">
    <source>
        <dbReference type="SAM" id="Coils"/>
    </source>
</evidence>
<evidence type="ECO:0000313" key="5">
    <source>
        <dbReference type="EMBL" id="KWT64714.1"/>
    </source>
</evidence>
<dbReference type="STRING" id="121290.APY04_3186"/>
<feature type="domain" description="Clp R" evidence="4">
    <location>
        <begin position="59"/>
        <end position="147"/>
    </location>
</feature>
<accession>A0A109B9L2</accession>
<feature type="region of interest" description="Disordered" evidence="3">
    <location>
        <begin position="19"/>
        <end position="40"/>
    </location>
</feature>
<feature type="coiled-coil region" evidence="2">
    <location>
        <begin position="437"/>
        <end position="464"/>
    </location>
</feature>
<feature type="compositionally biased region" description="Pro residues" evidence="3">
    <location>
        <begin position="192"/>
        <end position="204"/>
    </location>
</feature>
<dbReference type="PATRIC" id="fig|121290.4.peg.3643"/>
<feature type="region of interest" description="Disordered" evidence="3">
    <location>
        <begin position="181"/>
        <end position="205"/>
    </location>
</feature>
<dbReference type="Proteomes" id="UP000059074">
    <property type="component" value="Unassembled WGS sequence"/>
</dbReference>
<evidence type="ECO:0000256" key="3">
    <source>
        <dbReference type="SAM" id="MobiDB-lite"/>
    </source>
</evidence>
<evidence type="ECO:0000259" key="4">
    <source>
        <dbReference type="Pfam" id="PF02861"/>
    </source>
</evidence>
<dbReference type="RefSeq" id="WP_068464420.1">
    <property type="nucleotide sequence ID" value="NZ_LMTR01000089.1"/>
</dbReference>
<reference evidence="5 6" key="1">
    <citation type="submission" date="2015-10" db="EMBL/GenBank/DDBJ databases">
        <title>Transcriptomic analysis of a linuron degrading triple-species bacterial consortium.</title>
        <authorList>
            <person name="Albers P."/>
        </authorList>
    </citation>
    <scope>NUCLEOTIDE SEQUENCE [LARGE SCALE GENOMIC DNA]</scope>
    <source>
        <strain evidence="5 6">WDL6</strain>
    </source>
</reference>
<dbReference type="OrthoDB" id="7927633at2"/>
<keyword evidence="6" id="KW-1185">Reference proteome</keyword>
<protein>
    <submittedName>
        <fullName evidence="5">Kinesin-like protein</fullName>
    </submittedName>
</protein>
<organism evidence="5 6">
    <name type="scientific">Hyphomicrobium sulfonivorans</name>
    <dbReference type="NCBI Taxonomy" id="121290"/>
    <lineage>
        <taxon>Bacteria</taxon>
        <taxon>Pseudomonadati</taxon>
        <taxon>Pseudomonadota</taxon>
        <taxon>Alphaproteobacteria</taxon>
        <taxon>Hyphomicrobiales</taxon>
        <taxon>Hyphomicrobiaceae</taxon>
        <taxon>Hyphomicrobium</taxon>
    </lineage>
</organism>
<dbReference type="InterPro" id="IPR004176">
    <property type="entry name" value="Clp_R_N"/>
</dbReference>
<dbReference type="Pfam" id="PF02861">
    <property type="entry name" value="Clp_N"/>
    <property type="match status" value="1"/>
</dbReference>
<dbReference type="SUPFAM" id="SSF58113">
    <property type="entry name" value="Apolipoprotein A-I"/>
    <property type="match status" value="1"/>
</dbReference>
<name>A0A109B9L2_HYPSL</name>
<comment type="caution">
    <text evidence="5">The sequence shown here is derived from an EMBL/GenBank/DDBJ whole genome shotgun (WGS) entry which is preliminary data.</text>
</comment>
<dbReference type="EMBL" id="LMTR01000089">
    <property type="protein sequence ID" value="KWT64714.1"/>
    <property type="molecule type" value="Genomic_DNA"/>
</dbReference>
<proteinExistence type="inferred from homology"/>
<comment type="similarity">
    <text evidence="1">Belongs to the ClpA/ClpB family.</text>
</comment>
<evidence type="ECO:0000256" key="1">
    <source>
        <dbReference type="ARBA" id="ARBA00008675"/>
    </source>
</evidence>
<sequence length="669" mass="72648">MDYRGPDLDLRTTRWSTASVEGAASSRRDTGQHAAGGHRLSTARSGPIWVDETLLACANHAYDVAEGYRAAEVSISHLLLAMTRVEDAADILEQRGIRVAALRRESAITVAGDPPTLAVDDAPRRAPELEDVLRLAAARASHFGRAASVDDIVLVLADIGADLPGSELVVRYVPRTRELRGTVPPLTLSQPQPQPAPQPPPPPVEKVVVQPQIDPALLKGLLDRVGELERGLVERIGSLETVIVRQPLPPPTDLSPLANRLAGLEAAIEAQGKREAERPLDADLAARLTAIENVITAKLSDVAAGRGHFVQLAEQLAERLTAIESAIASGANATSAVSAVRAFDTSLAPRFAAFASRLDGIEVGLKSLTEISSETSGARSPLDATLIDRVAARLASIEQALATESAERSSGITALADEITGVRSAVRLASQNSEQGRVALNAEVKQLAETFERLRIDLATAVERRQAEIAASLEHQRAALASGLDQHRGSLTNGLNQYRVDFATNLERVVDGLTHHRAELTSGFKGRFGDLERRIEANGVRLSEAQAAYNFELREVHDALVNIGTSQKTIASALDTWHDEGSTEIQLINGRISALHEGGMRVQSGLETLAGHVDALTQLLLEDRKRRGSFRRWLYGTDDWIRASWRRVTHPLLHWPRVSAWWRRQWYED</sequence>
<gene>
    <name evidence="5" type="ORF">APY04_3186</name>
</gene>
<evidence type="ECO:0000313" key="6">
    <source>
        <dbReference type="Proteomes" id="UP000059074"/>
    </source>
</evidence>